<dbReference type="Proteomes" id="UP001079430">
    <property type="component" value="Unassembled WGS sequence"/>
</dbReference>
<gene>
    <name evidence="5" type="ORF">O3W52_04020</name>
</gene>
<dbReference type="InterPro" id="IPR000835">
    <property type="entry name" value="HTH_MarR-typ"/>
</dbReference>
<keyword evidence="1" id="KW-0805">Transcription regulation</keyword>
<dbReference type="SMART" id="SM00347">
    <property type="entry name" value="HTH_MARR"/>
    <property type="match status" value="1"/>
</dbReference>
<dbReference type="PRINTS" id="PR00598">
    <property type="entry name" value="HTHMARR"/>
</dbReference>
<evidence type="ECO:0000256" key="1">
    <source>
        <dbReference type="ARBA" id="ARBA00023015"/>
    </source>
</evidence>
<keyword evidence="2" id="KW-0238">DNA-binding</keyword>
<reference evidence="5" key="1">
    <citation type="submission" date="2022-10" db="EMBL/GenBank/DDBJ databases">
        <title>Whole genome sequencing of three plant growth promoting bacteria isolated from Vachellia tortilis subsp. raddiana in Morocco.</title>
        <authorList>
            <person name="Hnini M."/>
            <person name="Zouagui R."/>
            <person name="Zouagui H."/>
            <person name="Chemao Elfihri M.-W."/>
            <person name="Ibrahimi A."/>
            <person name="Sbabou L."/>
            <person name="Aurag J."/>
        </authorList>
    </citation>
    <scope>NUCLEOTIDE SEQUENCE</scope>
    <source>
        <strain evidence="5">LMR678</strain>
    </source>
</reference>
<dbReference type="InterPro" id="IPR023187">
    <property type="entry name" value="Tscrpt_reg_MarR-type_CS"/>
</dbReference>
<dbReference type="InterPro" id="IPR036388">
    <property type="entry name" value="WH-like_DNA-bd_sf"/>
</dbReference>
<keyword evidence="6" id="KW-1185">Reference proteome</keyword>
<protein>
    <submittedName>
        <fullName evidence="5">Helix-turn-helix domain-containing protein</fullName>
    </submittedName>
</protein>
<dbReference type="PANTHER" id="PTHR33164:SF104">
    <property type="entry name" value="TRANSCRIPTIONAL REGULATORY PROTEIN"/>
    <property type="match status" value="1"/>
</dbReference>
<accession>A0ABT4KB92</accession>
<dbReference type="InterPro" id="IPR036390">
    <property type="entry name" value="WH_DNA-bd_sf"/>
</dbReference>
<sequence length="169" mass="19203">MRGPSEIVITAWARLVRAQRAVMAGIEGELKQAGFPPLSWYDVLLELKRRPDGRLTPRELEQEMLFEQYNLSRLLDRMEAEGLVRRIPYPGDKRRQLIEITEEGRSLQKRIWPVYAAAIEQYVGSKLTEGEVQVLAEALKKLLAADENESARPLVKKLSATSASDDRVS</sequence>
<keyword evidence="3" id="KW-0804">Transcription</keyword>
<evidence type="ECO:0000313" key="6">
    <source>
        <dbReference type="Proteomes" id="UP001079430"/>
    </source>
</evidence>
<evidence type="ECO:0000313" key="5">
    <source>
        <dbReference type="EMBL" id="MCZ4089255.1"/>
    </source>
</evidence>
<dbReference type="PANTHER" id="PTHR33164">
    <property type="entry name" value="TRANSCRIPTIONAL REGULATOR, MARR FAMILY"/>
    <property type="match status" value="1"/>
</dbReference>
<proteinExistence type="predicted"/>
<organism evidence="5 6">
    <name type="scientific">Sinorhizobium psoraleae</name>
    <dbReference type="NCBI Taxonomy" id="520838"/>
    <lineage>
        <taxon>Bacteria</taxon>
        <taxon>Pseudomonadati</taxon>
        <taxon>Pseudomonadota</taxon>
        <taxon>Alphaproteobacteria</taxon>
        <taxon>Hyphomicrobiales</taxon>
        <taxon>Rhizobiaceae</taxon>
        <taxon>Sinorhizobium/Ensifer group</taxon>
        <taxon>Sinorhizobium</taxon>
    </lineage>
</organism>
<dbReference type="Gene3D" id="1.10.10.10">
    <property type="entry name" value="Winged helix-like DNA-binding domain superfamily/Winged helix DNA-binding domain"/>
    <property type="match status" value="1"/>
</dbReference>
<name>A0ABT4KB92_9HYPH</name>
<dbReference type="SUPFAM" id="SSF46785">
    <property type="entry name" value="Winged helix' DNA-binding domain"/>
    <property type="match status" value="1"/>
</dbReference>
<evidence type="ECO:0000259" key="4">
    <source>
        <dbReference type="PROSITE" id="PS50995"/>
    </source>
</evidence>
<evidence type="ECO:0000256" key="2">
    <source>
        <dbReference type="ARBA" id="ARBA00023125"/>
    </source>
</evidence>
<dbReference type="Pfam" id="PF12802">
    <property type="entry name" value="MarR_2"/>
    <property type="match status" value="1"/>
</dbReference>
<comment type="caution">
    <text evidence="5">The sequence shown here is derived from an EMBL/GenBank/DDBJ whole genome shotgun (WGS) entry which is preliminary data.</text>
</comment>
<dbReference type="PROSITE" id="PS01117">
    <property type="entry name" value="HTH_MARR_1"/>
    <property type="match status" value="1"/>
</dbReference>
<dbReference type="EMBL" id="JAPVOI010000003">
    <property type="protein sequence ID" value="MCZ4089255.1"/>
    <property type="molecule type" value="Genomic_DNA"/>
</dbReference>
<dbReference type="InterPro" id="IPR039422">
    <property type="entry name" value="MarR/SlyA-like"/>
</dbReference>
<feature type="domain" description="HTH marR-type" evidence="4">
    <location>
        <begin position="5"/>
        <end position="144"/>
    </location>
</feature>
<dbReference type="PROSITE" id="PS50995">
    <property type="entry name" value="HTH_MARR_2"/>
    <property type="match status" value="1"/>
</dbReference>
<evidence type="ECO:0000256" key="3">
    <source>
        <dbReference type="ARBA" id="ARBA00023163"/>
    </source>
</evidence>
<dbReference type="RefSeq" id="WP_269275722.1">
    <property type="nucleotide sequence ID" value="NZ_JAPVOI010000003.1"/>
</dbReference>